<dbReference type="Pfam" id="PF13058">
    <property type="entry name" value="DUF3920"/>
    <property type="match status" value="1"/>
</dbReference>
<evidence type="ECO:0000313" key="1">
    <source>
        <dbReference type="EMBL" id="MBB6447322.1"/>
    </source>
</evidence>
<reference evidence="1 2" key="1">
    <citation type="submission" date="2020-08" db="EMBL/GenBank/DDBJ databases">
        <title>Genomic Encyclopedia of Type Strains, Phase IV (KMG-IV): sequencing the most valuable type-strain genomes for metagenomic binning, comparative biology and taxonomic classification.</title>
        <authorList>
            <person name="Goeker M."/>
        </authorList>
    </citation>
    <scope>NUCLEOTIDE SEQUENCE [LARGE SCALE GENOMIC DNA]</scope>
    <source>
        <strain evidence="1 2">DSM 5391</strain>
    </source>
</reference>
<dbReference type="RefSeq" id="WP_184529161.1">
    <property type="nucleotide sequence ID" value="NZ_JACHGK010000020.1"/>
</dbReference>
<dbReference type="EMBL" id="JACHGK010000020">
    <property type="protein sequence ID" value="MBB6447322.1"/>
    <property type="molecule type" value="Genomic_DNA"/>
</dbReference>
<comment type="caution">
    <text evidence="1">The sequence shown here is derived from an EMBL/GenBank/DDBJ whole genome shotgun (WGS) entry which is preliminary data.</text>
</comment>
<evidence type="ECO:0008006" key="3">
    <source>
        <dbReference type="Google" id="ProtNLM"/>
    </source>
</evidence>
<name>A0A7X0HUW2_9BACI</name>
<dbReference type="InterPro" id="IPR025033">
    <property type="entry name" value="DUF3920"/>
</dbReference>
<sequence>MSITLQHVLEKRVIVQQHKQWYALDKDFSWNLKSVYHSTFKHLGTKIDIPVVFCSILEANKIISDLGEDEDEYLRFASGIYWRELGIVFIFKFEEFIPLMETLFHELRHVMQDLDPGFRHHFETDKKLPYKERLTEIDAFQFAKVKIKEYLAAGIPSYLVS</sequence>
<dbReference type="Proteomes" id="UP000531594">
    <property type="component" value="Unassembled WGS sequence"/>
</dbReference>
<protein>
    <recommendedName>
        <fullName evidence="3">DUF3920 family protein</fullName>
    </recommendedName>
</protein>
<dbReference type="AlphaFoldDB" id="A0A7X0HUW2"/>
<gene>
    <name evidence="1" type="ORF">HNR53_004002</name>
</gene>
<accession>A0A7X0HUW2</accession>
<organism evidence="1 2">
    <name type="scientific">Bacillus benzoevorans</name>
    <dbReference type="NCBI Taxonomy" id="1456"/>
    <lineage>
        <taxon>Bacteria</taxon>
        <taxon>Bacillati</taxon>
        <taxon>Bacillota</taxon>
        <taxon>Bacilli</taxon>
        <taxon>Bacillales</taxon>
        <taxon>Bacillaceae</taxon>
        <taxon>Bacillus</taxon>
    </lineage>
</organism>
<evidence type="ECO:0000313" key="2">
    <source>
        <dbReference type="Proteomes" id="UP000531594"/>
    </source>
</evidence>
<proteinExistence type="predicted"/>
<keyword evidence="2" id="KW-1185">Reference proteome</keyword>